<dbReference type="EMBL" id="LXJZ01000198">
    <property type="protein sequence ID" value="OAJ54797.1"/>
    <property type="molecule type" value="Genomic_DNA"/>
</dbReference>
<comment type="caution">
    <text evidence="2">The sequence shown here is derived from an EMBL/GenBank/DDBJ whole genome shotgun (WGS) entry which is preliminary data.</text>
</comment>
<organism evidence="2 4">
    <name type="scientific">Paraburkholderia ginsengiterrae</name>
    <dbReference type="NCBI Taxonomy" id="1462993"/>
    <lineage>
        <taxon>Bacteria</taxon>
        <taxon>Pseudomonadati</taxon>
        <taxon>Pseudomonadota</taxon>
        <taxon>Betaproteobacteria</taxon>
        <taxon>Burkholderiales</taxon>
        <taxon>Burkholderiaceae</taxon>
        <taxon>Paraburkholderia</taxon>
    </lineage>
</organism>
<accession>A0A1A9N7E7</accession>
<evidence type="ECO:0000313" key="3">
    <source>
        <dbReference type="Proteomes" id="UP000077961"/>
    </source>
</evidence>
<keyword evidence="3" id="KW-1185">Reference proteome</keyword>
<name>A0A1A9N7E7_9BURK</name>
<sequence length="291" mass="31087">MSLHVATRERTAIFSFAGSILRNSAVLMAAAMPLTGCGGGEGGEGSDGRGGSRGAPNSAVAISAKTPEWVVNPHVVPQDAQYRGKTPRQWVVSFWQWALELPLSPFPHPFDDCNRRPISAAQTGSVWYWDAPISAQLTCNQRATTIPAGTSILLVILDGSSIFLPVFDGATSLNKPPIRTFTGDQLRIVSAFANDIKDPFCTIDGVPVANITAYRTKTDVFSFSAPSPWIFSNTGGKGTSIADGYYLLLQPFPAGLHTIRYGGKFVIPAGVFGSERTIIAKDITLLIRVGS</sequence>
<dbReference type="AlphaFoldDB" id="A0A1A9N7E7"/>
<dbReference type="Proteomes" id="UP000078116">
    <property type="component" value="Unassembled WGS sequence"/>
</dbReference>
<gene>
    <name evidence="1" type="ORF">A6V36_08085</name>
    <name evidence="2" type="ORF">A6V37_02415</name>
</gene>
<evidence type="ECO:0000313" key="1">
    <source>
        <dbReference type="EMBL" id="OAJ54797.1"/>
    </source>
</evidence>
<evidence type="ECO:0000313" key="2">
    <source>
        <dbReference type="EMBL" id="OAJ60983.1"/>
    </source>
</evidence>
<dbReference type="OrthoDB" id="5511088at2"/>
<dbReference type="RefSeq" id="WP_064270345.1">
    <property type="nucleotide sequence ID" value="NZ_LXJZ01000198.1"/>
</dbReference>
<proteinExistence type="predicted"/>
<dbReference type="EMBL" id="LXKA01000221">
    <property type="protein sequence ID" value="OAJ60983.1"/>
    <property type="molecule type" value="Genomic_DNA"/>
</dbReference>
<evidence type="ECO:0000313" key="4">
    <source>
        <dbReference type="Proteomes" id="UP000078116"/>
    </source>
</evidence>
<protein>
    <submittedName>
        <fullName evidence="2">Uncharacterized protein</fullName>
    </submittedName>
</protein>
<dbReference type="Proteomes" id="UP000077961">
    <property type="component" value="Unassembled WGS sequence"/>
</dbReference>
<reference evidence="3 4" key="1">
    <citation type="submission" date="2016-04" db="EMBL/GenBank/DDBJ databases">
        <title>Reclassification of Paraburkholderia panaciterrae (Farh et al. 2015) Dobritsa &amp; Samadpour 2016 as a later homotypic synonym of Paraburkholderia ginsengiterrae (Farh et al. 2015) Dobritsa &amp; Samadpour 2016.</title>
        <authorList>
            <person name="Dobritsa A.P."/>
            <person name="Kutumbaka K."/>
            <person name="Samadpour M."/>
        </authorList>
    </citation>
    <scope>NUCLEOTIDE SEQUENCE [LARGE SCALE GENOMIC DNA]</scope>
    <source>
        <strain evidence="2 4">DCY85</strain>
        <strain evidence="1 3">DCY85-1</strain>
    </source>
</reference>